<dbReference type="PANTHER" id="PTHR39515:SF2">
    <property type="entry name" value="HTH-TYPE TRANSCRIPTIONAL REGULATOR RV0880"/>
    <property type="match status" value="1"/>
</dbReference>
<organism evidence="2 5">
    <name type="scientific">Arthrobacter bambusae</name>
    <dbReference type="NCBI Taxonomy" id="1338426"/>
    <lineage>
        <taxon>Bacteria</taxon>
        <taxon>Bacillati</taxon>
        <taxon>Actinomycetota</taxon>
        <taxon>Actinomycetes</taxon>
        <taxon>Micrococcales</taxon>
        <taxon>Micrococcaceae</taxon>
        <taxon>Arthrobacter</taxon>
    </lineage>
</organism>
<dbReference type="InterPro" id="IPR036390">
    <property type="entry name" value="WH_DNA-bd_sf"/>
</dbReference>
<proteinExistence type="predicted"/>
<dbReference type="SUPFAM" id="SSF46785">
    <property type="entry name" value="Winged helix' DNA-binding domain"/>
    <property type="match status" value="1"/>
</dbReference>
<evidence type="ECO:0000313" key="3">
    <source>
        <dbReference type="EMBL" id="MDQ0179091.1"/>
    </source>
</evidence>
<dbReference type="RefSeq" id="WP_306959855.1">
    <property type="nucleotide sequence ID" value="NZ_JAUSRG010000002.1"/>
</dbReference>
<dbReference type="Proteomes" id="UP001230951">
    <property type="component" value="Unassembled WGS sequence"/>
</dbReference>
<protein>
    <submittedName>
        <fullName evidence="2">DNA-binding MarR family transcriptional regulator</fullName>
    </submittedName>
</protein>
<dbReference type="InterPro" id="IPR036388">
    <property type="entry name" value="WH-like_DNA-bd_sf"/>
</dbReference>
<accession>A0AAW8D5T8</accession>
<dbReference type="Pfam" id="PF12802">
    <property type="entry name" value="MarR_2"/>
    <property type="match status" value="1"/>
</dbReference>
<evidence type="ECO:0000313" key="2">
    <source>
        <dbReference type="EMBL" id="MDP9904256.1"/>
    </source>
</evidence>
<feature type="domain" description="HTH marR-type" evidence="1">
    <location>
        <begin position="16"/>
        <end position="154"/>
    </location>
</feature>
<sequence>MNPHPDTDATGMLEAAAELRVLIGQLTRRLREQSQVDNPTQVDNLTNAQKAVLIHLDRDGQATLSALARAEGMRPQSMGAIISALSSAGLVESGPDPADGRQRILSLTTEARRSISASRAAKADWLYRTIQSKLTPDEQELLPGAIHLLKRLLEP</sequence>
<dbReference type="Gene3D" id="1.10.287.100">
    <property type="match status" value="1"/>
</dbReference>
<keyword evidence="4" id="KW-1185">Reference proteome</keyword>
<dbReference type="EMBL" id="JAUSRG010000002">
    <property type="protein sequence ID" value="MDP9904256.1"/>
    <property type="molecule type" value="Genomic_DNA"/>
</dbReference>
<keyword evidence="2" id="KW-0238">DNA-binding</keyword>
<reference evidence="2 4" key="1">
    <citation type="submission" date="2023-07" db="EMBL/GenBank/DDBJ databases">
        <title>Sorghum-associated microbial communities from plants grown in Nebraska, USA.</title>
        <authorList>
            <person name="Schachtman D."/>
        </authorList>
    </citation>
    <scope>NUCLEOTIDE SEQUENCE</scope>
    <source>
        <strain evidence="2">DS1006</strain>
        <strain evidence="3 4">DS1016</strain>
    </source>
</reference>
<dbReference type="InterPro" id="IPR000835">
    <property type="entry name" value="HTH_MarR-typ"/>
</dbReference>
<dbReference type="GO" id="GO:0003700">
    <property type="term" value="F:DNA-binding transcription factor activity"/>
    <property type="evidence" value="ECO:0007669"/>
    <property type="project" value="InterPro"/>
</dbReference>
<evidence type="ECO:0000313" key="5">
    <source>
        <dbReference type="Proteomes" id="UP001242995"/>
    </source>
</evidence>
<dbReference type="GO" id="GO:0003677">
    <property type="term" value="F:DNA binding"/>
    <property type="evidence" value="ECO:0007669"/>
    <property type="project" value="UniProtKB-KW"/>
</dbReference>
<evidence type="ECO:0000259" key="1">
    <source>
        <dbReference type="PROSITE" id="PS50995"/>
    </source>
</evidence>
<dbReference type="Proteomes" id="UP001242995">
    <property type="component" value="Unassembled WGS sequence"/>
</dbReference>
<dbReference type="EMBL" id="JAUSTF010000001">
    <property type="protein sequence ID" value="MDQ0179091.1"/>
    <property type="molecule type" value="Genomic_DNA"/>
</dbReference>
<dbReference type="AlphaFoldDB" id="A0AAW8D5T8"/>
<name>A0AAW8D5T8_9MICC</name>
<dbReference type="InterPro" id="IPR052526">
    <property type="entry name" value="HTH-type_Bedaq_tolerance"/>
</dbReference>
<dbReference type="PANTHER" id="PTHR39515">
    <property type="entry name" value="CONSERVED PROTEIN"/>
    <property type="match status" value="1"/>
</dbReference>
<evidence type="ECO:0000313" key="4">
    <source>
        <dbReference type="Proteomes" id="UP001230951"/>
    </source>
</evidence>
<gene>
    <name evidence="2" type="ORF">J2S90_001202</name>
    <name evidence="3" type="ORF">J2S93_000498</name>
</gene>
<dbReference type="Gene3D" id="1.10.10.10">
    <property type="entry name" value="Winged helix-like DNA-binding domain superfamily/Winged helix DNA-binding domain"/>
    <property type="match status" value="1"/>
</dbReference>
<dbReference type="SMART" id="SM00347">
    <property type="entry name" value="HTH_MARR"/>
    <property type="match status" value="1"/>
</dbReference>
<comment type="caution">
    <text evidence="2">The sequence shown here is derived from an EMBL/GenBank/DDBJ whole genome shotgun (WGS) entry which is preliminary data.</text>
</comment>
<dbReference type="PROSITE" id="PS50995">
    <property type="entry name" value="HTH_MARR_2"/>
    <property type="match status" value="1"/>
</dbReference>